<feature type="domain" description="Gfo/Idh/MocA-like oxidoreductase N-terminal" evidence="1">
    <location>
        <begin position="7"/>
        <end position="159"/>
    </location>
</feature>
<proteinExistence type="predicted"/>
<dbReference type="Gene3D" id="3.40.50.720">
    <property type="entry name" value="NAD(P)-binding Rossmann-like Domain"/>
    <property type="match status" value="1"/>
</dbReference>
<dbReference type="InterPro" id="IPR013944">
    <property type="entry name" value="OxRdtase_put_C"/>
</dbReference>
<evidence type="ECO:0000313" key="3">
    <source>
        <dbReference type="EMBL" id="EJD35160.1"/>
    </source>
</evidence>
<evidence type="ECO:0000313" key="4">
    <source>
        <dbReference type="Proteomes" id="UP000006514"/>
    </source>
</evidence>
<dbReference type="InterPro" id="IPR052515">
    <property type="entry name" value="Gfo/Idh/MocA_Oxidoreductase"/>
</dbReference>
<dbReference type="OMA" id="HERIPRM"/>
<dbReference type="eggNOG" id="ENOG502QUVQ">
    <property type="taxonomic scope" value="Eukaryota"/>
</dbReference>
<dbReference type="Gene3D" id="3.30.360.10">
    <property type="entry name" value="Dihydrodipicolinate Reductase, domain 2"/>
    <property type="match status" value="1"/>
</dbReference>
<gene>
    <name evidence="3" type="ORF">AURDEDRAFT_117447</name>
</gene>
<dbReference type="Proteomes" id="UP000006514">
    <property type="component" value="Unassembled WGS sequence"/>
</dbReference>
<keyword evidence="4" id="KW-1185">Reference proteome</keyword>
<evidence type="ECO:0000259" key="1">
    <source>
        <dbReference type="Pfam" id="PF01408"/>
    </source>
</evidence>
<dbReference type="OrthoDB" id="10250282at2759"/>
<accession>J0WSK4</accession>
<dbReference type="InterPro" id="IPR036291">
    <property type="entry name" value="NAD(P)-bd_dom_sf"/>
</dbReference>
<dbReference type="SUPFAM" id="SSF51735">
    <property type="entry name" value="NAD(P)-binding Rossmann-fold domains"/>
    <property type="match status" value="1"/>
</dbReference>
<sequence>MPATDPFNVVFLGAGNIMFGSDEGPWNHSARFEKKLGDRFRMLAVVDPNLPRVHQTIATKRTDPAVRHAYLNTEVYGTLDDLIAAYKGKEDTIRVFVIGLPPAFRGGVTTGTDFELRVSKAFPNAHLFIEKPVSTGSLEDAFKLGEILSQNIPRIVSVGYMMRYLRAVSHVKKIIDEQKLIVMATNARYACAYPSCMKPDWWDKSLSCGPIVEQATHFCDLSRFFGGPVDLGSVQARALEWNEPAGKLTKIHPGVKEETIPPENRIPRATTAIWKYKTGAVGHLTHIVALQGASYSCELEIFADGYMFIIEDPYNTPRLRIRSPLSDEEEVIVCKDDDPFLEEVSVFIDAIENKDNYIVRSPFIDACETYALTCAIRIASERK</sequence>
<dbReference type="PANTHER" id="PTHR43249">
    <property type="entry name" value="UDP-N-ACETYL-2-AMINO-2-DEOXY-D-GLUCURONATE OXIDASE"/>
    <property type="match status" value="1"/>
</dbReference>
<name>J0WSK4_AURST</name>
<dbReference type="InterPro" id="IPR000683">
    <property type="entry name" value="Gfo/Idh/MocA-like_OxRdtase_N"/>
</dbReference>
<dbReference type="Pfam" id="PF08635">
    <property type="entry name" value="ox_reductase_C"/>
    <property type="match status" value="1"/>
</dbReference>
<dbReference type="SUPFAM" id="SSF55347">
    <property type="entry name" value="Glyceraldehyde-3-phosphate dehydrogenase-like, C-terminal domain"/>
    <property type="match status" value="1"/>
</dbReference>
<dbReference type="Pfam" id="PF01408">
    <property type="entry name" value="GFO_IDH_MocA"/>
    <property type="match status" value="1"/>
</dbReference>
<organism evidence="3 4">
    <name type="scientific">Auricularia subglabra (strain TFB-10046 / SS5)</name>
    <name type="common">White-rot fungus</name>
    <name type="synonym">Auricularia delicata (strain TFB10046)</name>
    <dbReference type="NCBI Taxonomy" id="717982"/>
    <lineage>
        <taxon>Eukaryota</taxon>
        <taxon>Fungi</taxon>
        <taxon>Dikarya</taxon>
        <taxon>Basidiomycota</taxon>
        <taxon>Agaricomycotina</taxon>
        <taxon>Agaricomycetes</taxon>
        <taxon>Auriculariales</taxon>
        <taxon>Auriculariaceae</taxon>
        <taxon>Auricularia</taxon>
    </lineage>
</organism>
<feature type="domain" description="Oxidoreductase putative C-terminal" evidence="2">
    <location>
        <begin position="163"/>
        <end position="306"/>
    </location>
</feature>
<dbReference type="GO" id="GO:0000166">
    <property type="term" value="F:nucleotide binding"/>
    <property type="evidence" value="ECO:0007669"/>
    <property type="project" value="InterPro"/>
</dbReference>
<dbReference type="InParanoid" id="J0WSK4"/>
<dbReference type="KEGG" id="adl:AURDEDRAFT_117447"/>
<protein>
    <recommendedName>
        <fullName evidence="5">NAD(P)-binding protein</fullName>
    </recommendedName>
</protein>
<dbReference type="AlphaFoldDB" id="J0WSK4"/>
<dbReference type="PANTHER" id="PTHR43249:SF1">
    <property type="entry name" value="D-GLUCOSIDE 3-DEHYDROGENASE"/>
    <property type="match status" value="1"/>
</dbReference>
<evidence type="ECO:0000259" key="2">
    <source>
        <dbReference type="Pfam" id="PF08635"/>
    </source>
</evidence>
<reference evidence="4" key="1">
    <citation type="journal article" date="2012" name="Science">
        <title>The Paleozoic origin of enzymatic lignin decomposition reconstructed from 31 fungal genomes.</title>
        <authorList>
            <person name="Floudas D."/>
            <person name="Binder M."/>
            <person name="Riley R."/>
            <person name="Barry K."/>
            <person name="Blanchette R.A."/>
            <person name="Henrissat B."/>
            <person name="Martinez A.T."/>
            <person name="Otillar R."/>
            <person name="Spatafora J.W."/>
            <person name="Yadav J.S."/>
            <person name="Aerts A."/>
            <person name="Benoit I."/>
            <person name="Boyd A."/>
            <person name="Carlson A."/>
            <person name="Copeland A."/>
            <person name="Coutinho P.M."/>
            <person name="de Vries R.P."/>
            <person name="Ferreira P."/>
            <person name="Findley K."/>
            <person name="Foster B."/>
            <person name="Gaskell J."/>
            <person name="Glotzer D."/>
            <person name="Gorecki P."/>
            <person name="Heitman J."/>
            <person name="Hesse C."/>
            <person name="Hori C."/>
            <person name="Igarashi K."/>
            <person name="Jurgens J.A."/>
            <person name="Kallen N."/>
            <person name="Kersten P."/>
            <person name="Kohler A."/>
            <person name="Kuees U."/>
            <person name="Kumar T.K.A."/>
            <person name="Kuo A."/>
            <person name="LaButti K."/>
            <person name="Larrondo L.F."/>
            <person name="Lindquist E."/>
            <person name="Ling A."/>
            <person name="Lombard V."/>
            <person name="Lucas S."/>
            <person name="Lundell T."/>
            <person name="Martin R."/>
            <person name="McLaughlin D.J."/>
            <person name="Morgenstern I."/>
            <person name="Morin E."/>
            <person name="Murat C."/>
            <person name="Nagy L.G."/>
            <person name="Nolan M."/>
            <person name="Ohm R.A."/>
            <person name="Patyshakuliyeva A."/>
            <person name="Rokas A."/>
            <person name="Ruiz-Duenas F.J."/>
            <person name="Sabat G."/>
            <person name="Salamov A."/>
            <person name="Samejima M."/>
            <person name="Schmutz J."/>
            <person name="Slot J.C."/>
            <person name="St John F."/>
            <person name="Stenlid J."/>
            <person name="Sun H."/>
            <person name="Sun S."/>
            <person name="Syed K."/>
            <person name="Tsang A."/>
            <person name="Wiebenga A."/>
            <person name="Young D."/>
            <person name="Pisabarro A."/>
            <person name="Eastwood D.C."/>
            <person name="Martin F."/>
            <person name="Cullen D."/>
            <person name="Grigoriev I.V."/>
            <person name="Hibbett D.S."/>
        </authorList>
    </citation>
    <scope>NUCLEOTIDE SEQUENCE [LARGE SCALE GENOMIC DNA]</scope>
    <source>
        <strain evidence="4">TFB10046</strain>
    </source>
</reference>
<evidence type="ECO:0008006" key="5">
    <source>
        <dbReference type="Google" id="ProtNLM"/>
    </source>
</evidence>
<dbReference type="EMBL" id="JH687902">
    <property type="protein sequence ID" value="EJD35160.1"/>
    <property type="molecule type" value="Genomic_DNA"/>
</dbReference>